<dbReference type="eggNOG" id="ENOG5032WUB">
    <property type="taxonomic scope" value="Bacteria"/>
</dbReference>
<evidence type="ECO:0000313" key="3">
    <source>
        <dbReference type="Proteomes" id="UP000002945"/>
    </source>
</evidence>
<dbReference type="HOGENOM" id="CLU_1684265_0_0_10"/>
<comment type="caution">
    <text evidence="2">The sequence shown here is derived from an EMBL/GenBank/DDBJ whole genome shotgun (WGS) entry which is preliminary data.</text>
</comment>
<reference evidence="2 3" key="1">
    <citation type="journal article" date="2011" name="J. Bacteriol.">
        <title>Genome sequence of the algicidal bacterium Kordia algicida OT-1.</title>
        <authorList>
            <person name="Lee H.S."/>
            <person name="Kang S.G."/>
            <person name="Kwon K.K."/>
            <person name="Lee J.H."/>
            <person name="Kim S.J."/>
        </authorList>
    </citation>
    <scope>NUCLEOTIDE SEQUENCE [LARGE SCALE GENOMIC DNA]</scope>
    <source>
        <strain evidence="2 3">OT-1</strain>
    </source>
</reference>
<dbReference type="Proteomes" id="UP000002945">
    <property type="component" value="Unassembled WGS sequence"/>
</dbReference>
<keyword evidence="1" id="KW-0812">Transmembrane</keyword>
<dbReference type="RefSeq" id="WP_007093525.1">
    <property type="nucleotide sequence ID" value="NZ_CP142125.1"/>
</dbReference>
<proteinExistence type="predicted"/>
<organism evidence="2 3">
    <name type="scientific">Kordia algicida OT-1</name>
    <dbReference type="NCBI Taxonomy" id="391587"/>
    <lineage>
        <taxon>Bacteria</taxon>
        <taxon>Pseudomonadati</taxon>
        <taxon>Bacteroidota</taxon>
        <taxon>Flavobacteriia</taxon>
        <taxon>Flavobacteriales</taxon>
        <taxon>Flavobacteriaceae</taxon>
        <taxon>Kordia</taxon>
    </lineage>
</organism>
<dbReference type="OrthoDB" id="676730at2"/>
<sequence>MTKKKKTYLLLIVVLGIWGTIGYQIFSKLNPEDAPVVAVNSDISFSPKQTTKKDTFSIHNKHRDPFLGKPYQSNQRKRVRSISKTKKDTVVFPPIIYKGAISKQESVQNIYIIEVSGIQQLYKIGKTITNIKLIKGTKKSITISFKGKRKTIPISK</sequence>
<dbReference type="EMBL" id="ABIB01000026">
    <property type="protein sequence ID" value="EDP94155.1"/>
    <property type="molecule type" value="Genomic_DNA"/>
</dbReference>
<dbReference type="STRING" id="391587.KAOT1_04772"/>
<feature type="transmembrane region" description="Helical" evidence="1">
    <location>
        <begin position="7"/>
        <end position="26"/>
    </location>
</feature>
<accession>A9CTX6</accession>
<keyword evidence="1" id="KW-0472">Membrane</keyword>
<name>A9CTX6_9FLAO</name>
<evidence type="ECO:0000256" key="1">
    <source>
        <dbReference type="SAM" id="Phobius"/>
    </source>
</evidence>
<keyword evidence="3" id="KW-1185">Reference proteome</keyword>
<dbReference type="AlphaFoldDB" id="A9CTX6"/>
<protein>
    <recommendedName>
        <fullName evidence="4">Type II secretion system protein GspC N-terminal domain-containing protein</fullName>
    </recommendedName>
</protein>
<keyword evidence="1" id="KW-1133">Transmembrane helix</keyword>
<evidence type="ECO:0000313" key="2">
    <source>
        <dbReference type="EMBL" id="EDP94155.1"/>
    </source>
</evidence>
<gene>
    <name evidence="2" type="ORF">KAOT1_04772</name>
</gene>
<evidence type="ECO:0008006" key="4">
    <source>
        <dbReference type="Google" id="ProtNLM"/>
    </source>
</evidence>